<dbReference type="EMBL" id="AP027268">
    <property type="protein sequence ID" value="BDW93456.1"/>
    <property type="molecule type" value="Genomic_DNA"/>
</dbReference>
<organism evidence="1 2">
    <name type="scientific">Flagellimonas marinaquae</name>
    <dbReference type="NCBI Taxonomy" id="254955"/>
    <lineage>
        <taxon>Bacteria</taxon>
        <taxon>Pseudomonadati</taxon>
        <taxon>Bacteroidota</taxon>
        <taxon>Flavobacteriia</taxon>
        <taxon>Flavobacteriales</taxon>
        <taxon>Flavobacteriaceae</taxon>
        <taxon>Flagellimonas</taxon>
    </lineage>
</organism>
<accession>A0AA48KRS8</accession>
<keyword evidence="2" id="KW-1185">Reference proteome</keyword>
<proteinExistence type="predicted"/>
<sequence length="179" mass="21514">MNKWTLIIIVILSFSCKKNPNEKFKKEQNNISTKQNKDSLEMNISDEKKTEVSPEVLFIMSFYKNYMFEYDKDEYNLKEIEIILNEYCSENFLKIYNSYEYLDYNPFINGQDYPDDFLKNLKVESSDKILENRFIIYQTYNGIDYELLQMEIIKKEGNFKINKLYTPDGSEMLSMQSDK</sequence>
<evidence type="ECO:0008006" key="3">
    <source>
        <dbReference type="Google" id="ProtNLM"/>
    </source>
</evidence>
<dbReference type="RefSeq" id="WP_338193986.1">
    <property type="nucleotide sequence ID" value="NZ_AP027268.1"/>
</dbReference>
<dbReference type="AlphaFoldDB" id="A0AA48KRS8"/>
<dbReference type="Gene3D" id="3.10.450.50">
    <property type="match status" value="1"/>
</dbReference>
<dbReference type="PROSITE" id="PS51257">
    <property type="entry name" value="PROKAR_LIPOPROTEIN"/>
    <property type="match status" value="1"/>
</dbReference>
<reference evidence="1 2" key="1">
    <citation type="submission" date="2023-01" db="EMBL/GenBank/DDBJ databases">
        <title>Complete genome sequence of Muricauda aquimarina strain IFOP_LL357.</title>
        <authorList>
            <person name="Gajardo G."/>
            <person name="Ueki S."/>
            <person name="Maruyama F."/>
        </authorList>
    </citation>
    <scope>NUCLEOTIDE SEQUENCE [LARGE SCALE GENOMIC DNA]</scope>
    <source>
        <strain evidence="1 2">IFOP_LL357</strain>
    </source>
</reference>
<protein>
    <recommendedName>
        <fullName evidence="3">DUF3828 domain-containing protein</fullName>
    </recommendedName>
</protein>
<gene>
    <name evidence="1" type="ORF">MACH07_22880</name>
</gene>
<name>A0AA48KRS8_9FLAO</name>
<dbReference type="Proteomes" id="UP001330184">
    <property type="component" value="Chromosome"/>
</dbReference>
<evidence type="ECO:0000313" key="2">
    <source>
        <dbReference type="Proteomes" id="UP001330184"/>
    </source>
</evidence>
<evidence type="ECO:0000313" key="1">
    <source>
        <dbReference type="EMBL" id="BDW93456.1"/>
    </source>
</evidence>